<feature type="region of interest" description="Disordered" evidence="7">
    <location>
        <begin position="28"/>
        <end position="59"/>
    </location>
</feature>
<dbReference type="Pfam" id="PF01618">
    <property type="entry name" value="MotA_ExbB"/>
    <property type="match status" value="1"/>
</dbReference>
<protein>
    <submittedName>
        <fullName evidence="11">Biopolymer transport protein ExbB</fullName>
    </submittedName>
</protein>
<reference evidence="12" key="1">
    <citation type="submission" date="2016-10" db="EMBL/GenBank/DDBJ databases">
        <authorList>
            <person name="Varghese N."/>
            <person name="Submissions S."/>
        </authorList>
    </citation>
    <scope>NUCLEOTIDE SEQUENCE [LARGE SCALE GENOMIC DNA]</scope>
    <source>
        <strain evidence="12">DSM 26348</strain>
    </source>
</reference>
<dbReference type="RefSeq" id="WP_245764698.1">
    <property type="nucleotide sequence ID" value="NZ_FOQD01000019.1"/>
</dbReference>
<dbReference type="InterPro" id="IPR050790">
    <property type="entry name" value="ExbB/TolQ_transport"/>
</dbReference>
<keyword evidence="6" id="KW-0653">Protein transport</keyword>
<dbReference type="PANTHER" id="PTHR30625:SF11">
    <property type="entry name" value="MOTA_TOLQ_EXBB PROTON CHANNEL DOMAIN-CONTAINING PROTEIN"/>
    <property type="match status" value="1"/>
</dbReference>
<dbReference type="AlphaFoldDB" id="A0A1I3QZC5"/>
<feature type="transmembrane region" description="Helical" evidence="8">
    <location>
        <begin position="176"/>
        <end position="197"/>
    </location>
</feature>
<comment type="subcellular location">
    <subcellularLocation>
        <location evidence="1">Cell membrane</location>
        <topology evidence="1">Multi-pass membrane protein</topology>
    </subcellularLocation>
    <subcellularLocation>
        <location evidence="6">Membrane</location>
        <topology evidence="6">Multi-pass membrane protein</topology>
    </subcellularLocation>
</comment>
<keyword evidence="2" id="KW-1003">Cell membrane</keyword>
<evidence type="ECO:0000256" key="2">
    <source>
        <dbReference type="ARBA" id="ARBA00022475"/>
    </source>
</evidence>
<feature type="chain" id="PRO_5011532642" evidence="9">
    <location>
        <begin position="25"/>
        <end position="291"/>
    </location>
</feature>
<dbReference type="EMBL" id="FOQD01000019">
    <property type="protein sequence ID" value="SFJ39438.1"/>
    <property type="molecule type" value="Genomic_DNA"/>
</dbReference>
<dbReference type="STRING" id="1576369.SAMN05421753_119109"/>
<evidence type="ECO:0000256" key="7">
    <source>
        <dbReference type="SAM" id="MobiDB-lite"/>
    </source>
</evidence>
<proteinExistence type="inferred from homology"/>
<evidence type="ECO:0000256" key="6">
    <source>
        <dbReference type="RuleBase" id="RU004057"/>
    </source>
</evidence>
<dbReference type="Proteomes" id="UP000199518">
    <property type="component" value="Unassembled WGS sequence"/>
</dbReference>
<keyword evidence="9" id="KW-0732">Signal</keyword>
<dbReference type="GO" id="GO:0005886">
    <property type="term" value="C:plasma membrane"/>
    <property type="evidence" value="ECO:0007669"/>
    <property type="project" value="UniProtKB-SubCell"/>
</dbReference>
<keyword evidence="12" id="KW-1185">Reference proteome</keyword>
<evidence type="ECO:0000259" key="10">
    <source>
        <dbReference type="Pfam" id="PF01618"/>
    </source>
</evidence>
<evidence type="ECO:0000256" key="9">
    <source>
        <dbReference type="SAM" id="SignalP"/>
    </source>
</evidence>
<feature type="compositionally biased region" description="Low complexity" evidence="7">
    <location>
        <begin position="37"/>
        <end position="48"/>
    </location>
</feature>
<feature type="transmembrane region" description="Helical" evidence="8">
    <location>
        <begin position="217"/>
        <end position="243"/>
    </location>
</feature>
<evidence type="ECO:0000313" key="11">
    <source>
        <dbReference type="EMBL" id="SFJ39438.1"/>
    </source>
</evidence>
<dbReference type="PANTHER" id="PTHR30625">
    <property type="entry name" value="PROTEIN TOLQ"/>
    <property type="match status" value="1"/>
</dbReference>
<keyword evidence="4 8" id="KW-1133">Transmembrane helix</keyword>
<evidence type="ECO:0000256" key="1">
    <source>
        <dbReference type="ARBA" id="ARBA00004651"/>
    </source>
</evidence>
<evidence type="ECO:0000256" key="4">
    <source>
        <dbReference type="ARBA" id="ARBA00022989"/>
    </source>
</evidence>
<sequence>MLHRSTLLTWLMLGLFCLATPALAQPLPGEPTPTPAAAPVDPAAPRGADSPAVPKSSGTPSAATVILQMVRSLSYFSVPFALATLIAIWFITERIVVLRRGRVIPKPFVRRFLKLLEEGELNRDEALQICDENGSPVAVVFAHGVRKWGKPSVEVEQAIIDGGEREVNDLRTHLRVINGVATISPLLGLLGTVWGMLESFDKIASAGAMGNTQELAAGIALALVTTAAGLIIAIPCLTAYMYLAGKIDSLVMEMDDLGQKVVLLISAEGLAERSARPRKAKETAEGQKKAV</sequence>
<dbReference type="GO" id="GO:0017038">
    <property type="term" value="P:protein import"/>
    <property type="evidence" value="ECO:0007669"/>
    <property type="project" value="TreeGrafter"/>
</dbReference>
<evidence type="ECO:0000313" key="12">
    <source>
        <dbReference type="Proteomes" id="UP000199518"/>
    </source>
</evidence>
<gene>
    <name evidence="11" type="ORF">SAMN05421753_119109</name>
</gene>
<feature type="signal peptide" evidence="9">
    <location>
        <begin position="1"/>
        <end position="24"/>
    </location>
</feature>
<name>A0A1I3QZC5_9PLAN</name>
<keyword evidence="5 8" id="KW-0472">Membrane</keyword>
<keyword evidence="3 8" id="KW-0812">Transmembrane</keyword>
<accession>A0A1I3QZC5</accession>
<evidence type="ECO:0000256" key="3">
    <source>
        <dbReference type="ARBA" id="ARBA00022692"/>
    </source>
</evidence>
<evidence type="ECO:0000256" key="5">
    <source>
        <dbReference type="ARBA" id="ARBA00023136"/>
    </source>
</evidence>
<dbReference type="InterPro" id="IPR002898">
    <property type="entry name" value="MotA_ExbB_proton_chnl"/>
</dbReference>
<organism evidence="11 12">
    <name type="scientific">Planctomicrobium piriforme</name>
    <dbReference type="NCBI Taxonomy" id="1576369"/>
    <lineage>
        <taxon>Bacteria</taxon>
        <taxon>Pseudomonadati</taxon>
        <taxon>Planctomycetota</taxon>
        <taxon>Planctomycetia</taxon>
        <taxon>Planctomycetales</taxon>
        <taxon>Planctomycetaceae</taxon>
        <taxon>Planctomicrobium</taxon>
    </lineage>
</organism>
<evidence type="ECO:0000256" key="8">
    <source>
        <dbReference type="SAM" id="Phobius"/>
    </source>
</evidence>
<comment type="similarity">
    <text evidence="6">Belongs to the exbB/tolQ family.</text>
</comment>
<feature type="domain" description="MotA/TolQ/ExbB proton channel" evidence="10">
    <location>
        <begin position="136"/>
        <end position="255"/>
    </location>
</feature>
<feature type="transmembrane region" description="Helical" evidence="8">
    <location>
        <begin position="73"/>
        <end position="92"/>
    </location>
</feature>
<keyword evidence="6" id="KW-0813">Transport</keyword>